<evidence type="ECO:0000259" key="1">
    <source>
        <dbReference type="Pfam" id="PF02627"/>
    </source>
</evidence>
<dbReference type="InterPro" id="IPR029032">
    <property type="entry name" value="AhpD-like"/>
</dbReference>
<dbReference type="InterPro" id="IPR003779">
    <property type="entry name" value="CMD-like"/>
</dbReference>
<dbReference type="Gene3D" id="1.20.1290.10">
    <property type="entry name" value="AhpD-like"/>
    <property type="match status" value="1"/>
</dbReference>
<dbReference type="Proteomes" id="UP000276254">
    <property type="component" value="Plasmid unnamed1"/>
</dbReference>
<name>A0A494T969_SPHPE</name>
<reference evidence="2 3" key="1">
    <citation type="submission" date="2018-09" db="EMBL/GenBank/DDBJ databases">
        <title>Sphingomonas peninsula sp. nov., isolated from fildes peninsula, Antarctic soil.</title>
        <authorList>
            <person name="Yingchao G."/>
        </authorList>
    </citation>
    <scope>NUCLEOTIDE SEQUENCE [LARGE SCALE GENOMIC DNA]</scope>
    <source>
        <strain evidence="2 3">YZ-8</strain>
        <plasmid evidence="2 3">unnamed1</plasmid>
    </source>
</reference>
<dbReference type="Pfam" id="PF02627">
    <property type="entry name" value="CMD"/>
    <property type="match status" value="1"/>
</dbReference>
<proteinExistence type="predicted"/>
<dbReference type="AlphaFoldDB" id="A0A494T969"/>
<gene>
    <name evidence="2" type="ORF">D3Y57_04465</name>
</gene>
<dbReference type="InterPro" id="IPR052512">
    <property type="entry name" value="4CMD/NDH-1_regulator"/>
</dbReference>
<geneLocation type="plasmid" evidence="2">
    <name>unnamed1</name>
</geneLocation>
<organism evidence="2 3">
    <name type="scientific">Sphingomonas paeninsulae</name>
    <dbReference type="NCBI Taxonomy" id="2319844"/>
    <lineage>
        <taxon>Bacteria</taxon>
        <taxon>Pseudomonadati</taxon>
        <taxon>Pseudomonadota</taxon>
        <taxon>Alphaproteobacteria</taxon>
        <taxon>Sphingomonadales</taxon>
        <taxon>Sphingomonadaceae</taxon>
        <taxon>Sphingomonas</taxon>
    </lineage>
</organism>
<accession>A0A494T969</accession>
<dbReference type="EMBL" id="CP032828">
    <property type="protein sequence ID" value="AYJ85490.1"/>
    <property type="molecule type" value="Genomic_DNA"/>
</dbReference>
<dbReference type="PANTHER" id="PTHR33570:SF2">
    <property type="entry name" value="CARBOXYMUCONOLACTONE DECARBOXYLASE-LIKE DOMAIN-CONTAINING PROTEIN"/>
    <property type="match status" value="1"/>
</dbReference>
<feature type="domain" description="Carboxymuconolactone decarboxylase-like" evidence="1">
    <location>
        <begin position="31"/>
        <end position="104"/>
    </location>
</feature>
<evidence type="ECO:0000313" key="3">
    <source>
        <dbReference type="Proteomes" id="UP000276254"/>
    </source>
</evidence>
<protein>
    <submittedName>
        <fullName evidence="2">Carboxymuconolactone decarboxylase family protein</fullName>
    </submittedName>
</protein>
<dbReference type="GO" id="GO:0051920">
    <property type="term" value="F:peroxiredoxin activity"/>
    <property type="evidence" value="ECO:0007669"/>
    <property type="project" value="InterPro"/>
</dbReference>
<dbReference type="PANTHER" id="PTHR33570">
    <property type="entry name" value="4-CARBOXYMUCONOLACTONE DECARBOXYLASE FAMILY PROTEIN"/>
    <property type="match status" value="1"/>
</dbReference>
<keyword evidence="2" id="KW-0614">Plasmid</keyword>
<dbReference type="SUPFAM" id="SSF69118">
    <property type="entry name" value="AhpD-like"/>
    <property type="match status" value="1"/>
</dbReference>
<sequence length="135" mass="15182">MTPEQREQYGRDWFQYTMTTPAPPSDSPYRQAGIANFVFGEMWSRPGLDMRTRRWITLACVGAADTVVPITAHVYAAMKSGDISYDEMMEFVVHFAVYSGWPKASIMEQVIRDQWARIEGEGGVVSLTKPAVPGE</sequence>
<dbReference type="KEGG" id="spha:D3Y57_04465"/>
<dbReference type="OrthoDB" id="7507676at2"/>
<evidence type="ECO:0000313" key="2">
    <source>
        <dbReference type="EMBL" id="AYJ85490.1"/>
    </source>
</evidence>
<keyword evidence="3" id="KW-1185">Reference proteome</keyword>